<dbReference type="PRINTS" id="PR00738">
    <property type="entry name" value="GLHYDRLASE20"/>
</dbReference>
<evidence type="ECO:0000256" key="3">
    <source>
        <dbReference type="ARBA" id="ARBA00012663"/>
    </source>
</evidence>
<evidence type="ECO:0000259" key="6">
    <source>
        <dbReference type="Pfam" id="PF00728"/>
    </source>
</evidence>
<sequence length="620" mass="70335">MQTNAGITLLNDGEYFDLIIHIPQQPGIQEVYDHICFSFVSPFTDDQLNGGTLIERQGDWHRILLDQPLTPKSEIKLLVRAKGSLTKATDYPEGVYLENNESRLKVTTNAKITRHTEPNHWQKSKTAAFIPQCDVVEHKSTVTKPKAISFQGEIWSIGWFERMTRKLRFRFESDTDQAWLISAQCDGSLDVLFKLDISQEGVHLTYREKAGFYQGQAFFLQYLLQLIKNEEMFALTMQGGALFSYRGVHIDVVRHFFSATTLQEWLDVFALFHYNQFHWHLTDDDGWRVPSDAFPELVQKGSVRGPGLTLPPQMGTGCELYQGIYSKEQIKQVVHHATELGINVVPEMDLPGHARALLKALPKLQEKEDQSLYQSVQFFNDNVINPVYGDTLNIVKTLLSEWCELFPGRLFHIGSDEIPAGVWQRSPSALQWAAETDQPIKNLQGVLLNVVEQHLSTFGKTMAGWEEVVEGEGTSSNTWVYSWQGVDAGIKAAKLGHSIVMTPAQHCYLDLAVTTKHDDPGYYWAGTVNLAATYEYDPYKGVPIEYQGNIKGVQMCLWSELIHNKTEAEYMMFPRLLAGSELGFYSNTKGEFGAFYGRVQRWMPLLSALGLAVRAEKDTW</sequence>
<dbReference type="SUPFAM" id="SSF51445">
    <property type="entry name" value="(Trans)glycosidases"/>
    <property type="match status" value="1"/>
</dbReference>
<keyword evidence="4" id="KW-0378">Hydrolase</keyword>
<name>A0ABV7WR62_9GAMM</name>
<dbReference type="EMBL" id="JBHRYN010000008">
    <property type="protein sequence ID" value="MFC3701311.1"/>
    <property type="molecule type" value="Genomic_DNA"/>
</dbReference>
<proteinExistence type="inferred from homology"/>
<dbReference type="PANTHER" id="PTHR22600:SF57">
    <property type="entry name" value="BETA-N-ACETYLHEXOSAMINIDASE"/>
    <property type="match status" value="1"/>
</dbReference>
<comment type="caution">
    <text evidence="7">The sequence shown here is derived from an EMBL/GenBank/DDBJ whole genome shotgun (WGS) entry which is preliminary data.</text>
</comment>
<gene>
    <name evidence="7" type="ORF">ACFOND_06620</name>
</gene>
<dbReference type="RefSeq" id="WP_290282686.1">
    <property type="nucleotide sequence ID" value="NZ_JAUFQI010000001.1"/>
</dbReference>
<evidence type="ECO:0000313" key="8">
    <source>
        <dbReference type="Proteomes" id="UP001595710"/>
    </source>
</evidence>
<evidence type="ECO:0000256" key="2">
    <source>
        <dbReference type="ARBA" id="ARBA00006285"/>
    </source>
</evidence>
<organism evidence="7 8">
    <name type="scientific">Reinekea marina</name>
    <dbReference type="NCBI Taxonomy" id="1310421"/>
    <lineage>
        <taxon>Bacteria</taxon>
        <taxon>Pseudomonadati</taxon>
        <taxon>Pseudomonadota</taxon>
        <taxon>Gammaproteobacteria</taxon>
        <taxon>Oceanospirillales</taxon>
        <taxon>Saccharospirillaceae</taxon>
        <taxon>Reinekea</taxon>
    </lineage>
</organism>
<dbReference type="PANTHER" id="PTHR22600">
    <property type="entry name" value="BETA-HEXOSAMINIDASE"/>
    <property type="match status" value="1"/>
</dbReference>
<dbReference type="InterPro" id="IPR017853">
    <property type="entry name" value="GH"/>
</dbReference>
<dbReference type="InterPro" id="IPR025705">
    <property type="entry name" value="Beta_hexosaminidase_sua/sub"/>
</dbReference>
<evidence type="ECO:0000256" key="1">
    <source>
        <dbReference type="ARBA" id="ARBA00001231"/>
    </source>
</evidence>
<dbReference type="InterPro" id="IPR015883">
    <property type="entry name" value="Glyco_hydro_20_cat"/>
</dbReference>
<comment type="similarity">
    <text evidence="2">Belongs to the glycosyl hydrolase 20 family.</text>
</comment>
<reference evidence="8" key="1">
    <citation type="journal article" date="2019" name="Int. J. Syst. Evol. Microbiol.">
        <title>The Global Catalogue of Microorganisms (GCM) 10K type strain sequencing project: providing services to taxonomists for standard genome sequencing and annotation.</title>
        <authorList>
            <consortium name="The Broad Institute Genomics Platform"/>
            <consortium name="The Broad Institute Genome Sequencing Center for Infectious Disease"/>
            <person name="Wu L."/>
            <person name="Ma J."/>
        </authorList>
    </citation>
    <scope>NUCLEOTIDE SEQUENCE [LARGE SCALE GENOMIC DNA]</scope>
    <source>
        <strain evidence="8">CECT 8288</strain>
    </source>
</reference>
<accession>A0ABV7WR62</accession>
<dbReference type="Gene3D" id="3.20.20.80">
    <property type="entry name" value="Glycosidases"/>
    <property type="match status" value="1"/>
</dbReference>
<comment type="catalytic activity">
    <reaction evidence="1">
        <text>Hydrolysis of terminal non-reducing N-acetyl-D-hexosamine residues in N-acetyl-beta-D-hexosaminides.</text>
        <dbReference type="EC" id="3.2.1.52"/>
    </reaction>
</comment>
<dbReference type="Proteomes" id="UP001595710">
    <property type="component" value="Unassembled WGS sequence"/>
</dbReference>
<dbReference type="Pfam" id="PF00728">
    <property type="entry name" value="Glyco_hydro_20"/>
    <property type="match status" value="1"/>
</dbReference>
<keyword evidence="8" id="KW-1185">Reference proteome</keyword>
<feature type="domain" description="Glycoside hydrolase family 20 catalytic" evidence="6">
    <location>
        <begin position="243"/>
        <end position="582"/>
    </location>
</feature>
<dbReference type="EC" id="3.2.1.52" evidence="3"/>
<evidence type="ECO:0000256" key="4">
    <source>
        <dbReference type="ARBA" id="ARBA00022801"/>
    </source>
</evidence>
<evidence type="ECO:0000256" key="5">
    <source>
        <dbReference type="ARBA" id="ARBA00030512"/>
    </source>
</evidence>
<evidence type="ECO:0000313" key="7">
    <source>
        <dbReference type="EMBL" id="MFC3701311.1"/>
    </source>
</evidence>
<protein>
    <recommendedName>
        <fullName evidence="3">beta-N-acetylhexosaminidase</fullName>
        <ecNumber evidence="3">3.2.1.52</ecNumber>
    </recommendedName>
    <alternativeName>
        <fullName evidence="5">Beta-N-acetylhexosaminidase</fullName>
    </alternativeName>
</protein>